<dbReference type="GO" id="GO:0005886">
    <property type="term" value="C:plasma membrane"/>
    <property type="evidence" value="ECO:0007669"/>
    <property type="project" value="TreeGrafter"/>
</dbReference>
<dbReference type="SUPFAM" id="SSF55073">
    <property type="entry name" value="Nucleotide cyclase"/>
    <property type="match status" value="1"/>
</dbReference>
<dbReference type="GO" id="GO:0052621">
    <property type="term" value="F:diguanylate cyclase activity"/>
    <property type="evidence" value="ECO:0007669"/>
    <property type="project" value="TreeGrafter"/>
</dbReference>
<name>A0A2K9HNE3_9LACO</name>
<evidence type="ECO:0000259" key="1">
    <source>
        <dbReference type="PROSITE" id="PS50887"/>
    </source>
</evidence>
<evidence type="ECO:0000313" key="3">
    <source>
        <dbReference type="Proteomes" id="UP000234653"/>
    </source>
</evidence>
<dbReference type="EMBL" id="CP018867">
    <property type="protein sequence ID" value="AUI71713.1"/>
    <property type="molecule type" value="Genomic_DNA"/>
</dbReference>
<dbReference type="InterPro" id="IPR029787">
    <property type="entry name" value="Nucleotide_cyclase"/>
</dbReference>
<dbReference type="CDD" id="cd01949">
    <property type="entry name" value="GGDEF"/>
    <property type="match status" value="1"/>
</dbReference>
<dbReference type="Gene3D" id="3.30.70.270">
    <property type="match status" value="1"/>
</dbReference>
<accession>A0A2K9HNE3</accession>
<dbReference type="GO" id="GO:1902201">
    <property type="term" value="P:negative regulation of bacterial-type flagellum-dependent cell motility"/>
    <property type="evidence" value="ECO:0007669"/>
    <property type="project" value="TreeGrafter"/>
</dbReference>
<dbReference type="PANTHER" id="PTHR45138">
    <property type="entry name" value="REGULATORY COMPONENTS OF SENSORY TRANSDUCTION SYSTEM"/>
    <property type="match status" value="1"/>
</dbReference>
<dbReference type="RefSeq" id="WP_057738582.1">
    <property type="nucleotide sequence ID" value="NZ_AZDQ01000020.1"/>
</dbReference>
<dbReference type="OrthoDB" id="9759607at2"/>
<reference evidence="2 3" key="1">
    <citation type="submission" date="2016-12" db="EMBL/GenBank/DDBJ databases">
        <title>The whole genome sequencing and assembly of Lactobacillus alimentarius DSM 20249T strain.</title>
        <authorList>
            <person name="Lee Y.-J."/>
            <person name="Yi H."/>
            <person name="Bahn Y.-S."/>
            <person name="Kim J.F."/>
            <person name="Lee D.-W."/>
        </authorList>
    </citation>
    <scope>NUCLEOTIDE SEQUENCE [LARGE SCALE GENOMIC DNA]</scope>
    <source>
        <strain evidence="2 3">DSM 20249</strain>
    </source>
</reference>
<feature type="domain" description="GGDEF" evidence="1">
    <location>
        <begin position="1"/>
        <end position="94"/>
    </location>
</feature>
<proteinExistence type="predicted"/>
<dbReference type="PROSITE" id="PS50887">
    <property type="entry name" value="GGDEF"/>
    <property type="match status" value="1"/>
</dbReference>
<dbReference type="AlphaFoldDB" id="A0A2K9HNE3"/>
<sequence>MCCTLIFRYGGEEFIIIFRGKTADECIPIVADLRNTLFNSPLFLNGQQLNVNVSFGVSTLKESDKNFSDLFNRVDSYLYKSKNAGRNKMTVENETLNFDDFKNSI</sequence>
<dbReference type="GO" id="GO:0043709">
    <property type="term" value="P:cell adhesion involved in single-species biofilm formation"/>
    <property type="evidence" value="ECO:0007669"/>
    <property type="project" value="TreeGrafter"/>
</dbReference>
<gene>
    <name evidence="2" type="ORF">LA20249_05745</name>
</gene>
<dbReference type="InterPro" id="IPR000160">
    <property type="entry name" value="GGDEF_dom"/>
</dbReference>
<dbReference type="STRING" id="1423720.FC67_GL000566"/>
<protein>
    <recommendedName>
        <fullName evidence="1">GGDEF domain-containing protein</fullName>
    </recommendedName>
</protein>
<dbReference type="Proteomes" id="UP000234653">
    <property type="component" value="Chromosome"/>
</dbReference>
<dbReference type="InterPro" id="IPR050469">
    <property type="entry name" value="Diguanylate_Cyclase"/>
</dbReference>
<evidence type="ECO:0000313" key="2">
    <source>
        <dbReference type="EMBL" id="AUI71713.1"/>
    </source>
</evidence>
<dbReference type="PANTHER" id="PTHR45138:SF9">
    <property type="entry name" value="DIGUANYLATE CYCLASE DGCM-RELATED"/>
    <property type="match status" value="1"/>
</dbReference>
<dbReference type="InterPro" id="IPR043128">
    <property type="entry name" value="Rev_trsase/Diguanyl_cyclase"/>
</dbReference>
<keyword evidence="3" id="KW-1185">Reference proteome</keyword>
<dbReference type="Pfam" id="PF00990">
    <property type="entry name" value="GGDEF"/>
    <property type="match status" value="1"/>
</dbReference>
<organism evidence="2 3">
    <name type="scientific">Companilactobacillus alimentarius DSM 20249</name>
    <dbReference type="NCBI Taxonomy" id="1423720"/>
    <lineage>
        <taxon>Bacteria</taxon>
        <taxon>Bacillati</taxon>
        <taxon>Bacillota</taxon>
        <taxon>Bacilli</taxon>
        <taxon>Lactobacillales</taxon>
        <taxon>Lactobacillaceae</taxon>
        <taxon>Companilactobacillus</taxon>
    </lineage>
</organism>
<dbReference type="NCBIfam" id="TIGR00254">
    <property type="entry name" value="GGDEF"/>
    <property type="match status" value="1"/>
</dbReference>
<dbReference type="KEGG" id="lali:LA20249_05745"/>